<dbReference type="AlphaFoldDB" id="X0YGZ7"/>
<dbReference type="SUPFAM" id="SSF56935">
    <property type="entry name" value="Porins"/>
    <property type="match status" value="1"/>
</dbReference>
<evidence type="ECO:0000256" key="1">
    <source>
        <dbReference type="ARBA" id="ARBA00004442"/>
    </source>
</evidence>
<keyword evidence="3" id="KW-0998">Cell outer membrane</keyword>
<evidence type="ECO:0008006" key="5">
    <source>
        <dbReference type="Google" id="ProtNLM"/>
    </source>
</evidence>
<accession>X0YGZ7</accession>
<evidence type="ECO:0000256" key="3">
    <source>
        <dbReference type="ARBA" id="ARBA00023237"/>
    </source>
</evidence>
<name>X0YGZ7_9ZZZZ</name>
<organism evidence="4">
    <name type="scientific">marine sediment metagenome</name>
    <dbReference type="NCBI Taxonomy" id="412755"/>
    <lineage>
        <taxon>unclassified sequences</taxon>
        <taxon>metagenomes</taxon>
        <taxon>ecological metagenomes</taxon>
    </lineage>
</organism>
<keyword evidence="2" id="KW-0472">Membrane</keyword>
<protein>
    <recommendedName>
        <fullName evidence="5">TonB-dependent receptor-like beta-barrel domain-containing protein</fullName>
    </recommendedName>
</protein>
<dbReference type="GO" id="GO:0009279">
    <property type="term" value="C:cell outer membrane"/>
    <property type="evidence" value="ECO:0007669"/>
    <property type="project" value="UniProtKB-SubCell"/>
</dbReference>
<gene>
    <name evidence="4" type="ORF">S01H4_16521</name>
</gene>
<comment type="subcellular location">
    <subcellularLocation>
        <location evidence="1">Cell outer membrane</location>
    </subcellularLocation>
</comment>
<evidence type="ECO:0000256" key="2">
    <source>
        <dbReference type="ARBA" id="ARBA00023136"/>
    </source>
</evidence>
<sequence length="210" mass="24370">MVDYRDGASFISTPNVETVTLQGELEAYGIEALFKKRAGKLSGWIAYSYARSMMRVDSEFPSEQINHGDLYPSNFDRPHNLSIVTNVKINRRLSFSANMVYTTGRPVTYPVSLYYMDGIQFVDYADRNSYRIPDYFRLDLSINLEGNLRERKLFHSYWMLNFYNLTGRQNAYSVYFQNDEGSINGYKLSIFGQMVVTLSWNFKLGNYASE</sequence>
<dbReference type="InterPro" id="IPR036942">
    <property type="entry name" value="Beta-barrel_TonB_sf"/>
</dbReference>
<dbReference type="EMBL" id="BART01007248">
    <property type="protein sequence ID" value="GAG55299.1"/>
    <property type="molecule type" value="Genomic_DNA"/>
</dbReference>
<proteinExistence type="predicted"/>
<dbReference type="Gene3D" id="2.40.170.20">
    <property type="entry name" value="TonB-dependent receptor, beta-barrel domain"/>
    <property type="match status" value="1"/>
</dbReference>
<reference evidence="4" key="1">
    <citation type="journal article" date="2014" name="Front. Microbiol.">
        <title>High frequency of phylogenetically diverse reductive dehalogenase-homologous genes in deep subseafloor sedimentary metagenomes.</title>
        <authorList>
            <person name="Kawai M."/>
            <person name="Futagami T."/>
            <person name="Toyoda A."/>
            <person name="Takaki Y."/>
            <person name="Nishi S."/>
            <person name="Hori S."/>
            <person name="Arai W."/>
            <person name="Tsubouchi T."/>
            <person name="Morono Y."/>
            <person name="Uchiyama I."/>
            <person name="Ito T."/>
            <person name="Fujiyama A."/>
            <person name="Inagaki F."/>
            <person name="Takami H."/>
        </authorList>
    </citation>
    <scope>NUCLEOTIDE SEQUENCE</scope>
    <source>
        <strain evidence="4">Expedition CK06-06</strain>
    </source>
</reference>
<evidence type="ECO:0000313" key="4">
    <source>
        <dbReference type="EMBL" id="GAG55299.1"/>
    </source>
</evidence>
<comment type="caution">
    <text evidence="4">The sequence shown here is derived from an EMBL/GenBank/DDBJ whole genome shotgun (WGS) entry which is preliminary data.</text>
</comment>